<name>A0A2J8B4V0_9FIRM</name>
<evidence type="ECO:0000313" key="2">
    <source>
        <dbReference type="Proteomes" id="UP000236394"/>
    </source>
</evidence>
<comment type="caution">
    <text evidence="1">The sequence shown here is derived from an EMBL/GenBank/DDBJ whole genome shotgun (WGS) entry which is preliminary data.</text>
</comment>
<evidence type="ECO:0008006" key="3">
    <source>
        <dbReference type="Google" id="ProtNLM"/>
    </source>
</evidence>
<dbReference type="GO" id="GO:0006261">
    <property type="term" value="P:DNA-templated DNA replication"/>
    <property type="evidence" value="ECO:0007669"/>
    <property type="project" value="TreeGrafter"/>
</dbReference>
<dbReference type="EMBL" id="NBZD01000001">
    <property type="protein sequence ID" value="PNH19801.1"/>
    <property type="molecule type" value="Genomic_DNA"/>
</dbReference>
<sequence length="350" mass="39538">MLDKALEINVNGRRQLVGRKDLRHSLATVLSDGRLRVVLLSGPPGSGKHVTALAAARYLLCSEAYAKNTDLTVCENCSDCRYTASSTHPDLLDFYPTDQEKLIKTERVRAEICAEMPLSSRRGGRRIFIIPADYLNETSQNVLLKSLENIPDLTYVILTASHSEAVLVTLRSRCTLFRMPRLTETEMRELLSIYAIEIPELTEFRRIIGFADGNPGRVLDACSNDDFLPMQRETMHMLDDLGHLDYGHLIIKYGDWLATHDFHLFADLLRYEVAEIIKNRFQVNIPDNEKVQDGFSLHGDSVGRLNCSIDSLKKILNYIEDTESAIAGNVNTEIAFTRLILVLRKELINA</sequence>
<accession>A0A2J8B4V0</accession>
<evidence type="ECO:0000313" key="1">
    <source>
        <dbReference type="EMBL" id="PNH19801.1"/>
    </source>
</evidence>
<dbReference type="Proteomes" id="UP000236394">
    <property type="component" value="Unassembled WGS sequence"/>
</dbReference>
<dbReference type="InterPro" id="IPR050238">
    <property type="entry name" value="DNA_Rep/Repair_Clamp_Loader"/>
</dbReference>
<dbReference type="SUPFAM" id="SSF52540">
    <property type="entry name" value="P-loop containing nucleoside triphosphate hydrolases"/>
    <property type="match status" value="1"/>
</dbReference>
<dbReference type="PANTHER" id="PTHR11669:SF8">
    <property type="entry name" value="DNA POLYMERASE III SUBUNIT DELTA"/>
    <property type="match status" value="1"/>
</dbReference>
<dbReference type="AlphaFoldDB" id="A0A2J8B4V0"/>
<dbReference type="PANTHER" id="PTHR11669">
    <property type="entry name" value="REPLICATION FACTOR C / DNA POLYMERASE III GAMMA-TAU SUBUNIT"/>
    <property type="match status" value="1"/>
</dbReference>
<protein>
    <recommendedName>
        <fullName evidence="3">DNA polymerase III subunit delta</fullName>
    </recommendedName>
</protein>
<reference evidence="2" key="1">
    <citation type="submission" date="2017-04" db="EMBL/GenBank/DDBJ databases">
        <authorList>
            <person name="Bumgarner R.E."/>
            <person name="Fredricks D.N."/>
            <person name="Srinivasan S."/>
        </authorList>
    </citation>
    <scope>NUCLEOTIDE SEQUENCE [LARGE SCALE GENOMIC DNA]</scope>
    <source>
        <strain evidence="2">KA00405</strain>
    </source>
</reference>
<dbReference type="Pfam" id="PF13177">
    <property type="entry name" value="DNA_pol3_delta2"/>
    <property type="match status" value="1"/>
</dbReference>
<gene>
    <name evidence="1" type="ORF">B7R76_02680</name>
</gene>
<dbReference type="Gene3D" id="3.40.50.300">
    <property type="entry name" value="P-loop containing nucleotide triphosphate hydrolases"/>
    <property type="match status" value="1"/>
</dbReference>
<dbReference type="InterPro" id="IPR027417">
    <property type="entry name" value="P-loop_NTPase"/>
</dbReference>
<proteinExistence type="predicted"/>
<organism evidence="1 2">
    <name type="scientific">Mageeibacillus indolicus</name>
    <dbReference type="NCBI Taxonomy" id="884684"/>
    <lineage>
        <taxon>Bacteria</taxon>
        <taxon>Bacillati</taxon>
        <taxon>Bacillota</taxon>
        <taxon>Clostridia</taxon>
        <taxon>Eubacteriales</taxon>
        <taxon>Oscillospiraceae</taxon>
        <taxon>Mageeibacillus</taxon>
    </lineage>
</organism>